<organism evidence="2 3">
    <name type="scientific">Dictyocaulus viviparus</name>
    <name type="common">Bovine lungworm</name>
    <dbReference type="NCBI Taxonomy" id="29172"/>
    <lineage>
        <taxon>Eukaryota</taxon>
        <taxon>Metazoa</taxon>
        <taxon>Ecdysozoa</taxon>
        <taxon>Nematoda</taxon>
        <taxon>Chromadorea</taxon>
        <taxon>Rhabditida</taxon>
        <taxon>Rhabditina</taxon>
        <taxon>Rhabditomorpha</taxon>
        <taxon>Strongyloidea</taxon>
        <taxon>Metastrongylidae</taxon>
        <taxon>Dictyocaulus</taxon>
    </lineage>
</organism>
<dbReference type="PANTHER" id="PTHR46955:SF3">
    <property type="entry name" value="G_PROTEIN_RECEP_F1_2 DOMAIN-CONTAINING PROTEIN"/>
    <property type="match status" value="1"/>
</dbReference>
<evidence type="ECO:0000256" key="1">
    <source>
        <dbReference type="SAM" id="Phobius"/>
    </source>
</evidence>
<proteinExistence type="predicted"/>
<protein>
    <submittedName>
        <fullName evidence="2">Uncharacterized protein</fullName>
    </submittedName>
</protein>
<evidence type="ECO:0000313" key="2">
    <source>
        <dbReference type="EMBL" id="KJH50209.1"/>
    </source>
</evidence>
<keyword evidence="1" id="KW-0812">Transmembrane</keyword>
<accession>A0A0D8Y2H2</accession>
<sequence>MERILALSFPIKFRKLSQRSYPMICFMCGFSFGIMDVIIEFITSPFKDVPNCPTIGCFLSRMFRYYWGMSNMANRTCIGILTISLIFVTFPSIIIGFKEIFGLSALESLGPFYITGLLCSSEFYLIIQITLLIYLLI</sequence>
<evidence type="ECO:0000313" key="3">
    <source>
        <dbReference type="Proteomes" id="UP000053766"/>
    </source>
</evidence>
<feature type="transmembrane region" description="Helical" evidence="1">
    <location>
        <begin position="78"/>
        <end position="97"/>
    </location>
</feature>
<dbReference type="InterPro" id="IPR019420">
    <property type="entry name" value="7TM_GPCR_serpentine_rcpt_Srbc"/>
</dbReference>
<dbReference type="InterPro" id="IPR052322">
    <property type="entry name" value="Mito_rRNA_Mtase_NSUN4"/>
</dbReference>
<keyword evidence="3" id="KW-1185">Reference proteome</keyword>
<dbReference type="Pfam" id="PF10316">
    <property type="entry name" value="7TM_GPCR_Srbc"/>
    <property type="match status" value="1"/>
</dbReference>
<keyword evidence="1" id="KW-1133">Transmembrane helix</keyword>
<dbReference type="OrthoDB" id="5794962at2759"/>
<dbReference type="Proteomes" id="UP000053766">
    <property type="component" value="Unassembled WGS sequence"/>
</dbReference>
<feature type="transmembrane region" description="Helical" evidence="1">
    <location>
        <begin position="112"/>
        <end position="136"/>
    </location>
</feature>
<keyword evidence="1" id="KW-0472">Membrane</keyword>
<dbReference type="EMBL" id="KN716212">
    <property type="protein sequence ID" value="KJH50209.1"/>
    <property type="molecule type" value="Genomic_DNA"/>
</dbReference>
<gene>
    <name evidence="2" type="ORF">DICVIV_03648</name>
</gene>
<dbReference type="PANTHER" id="PTHR46955">
    <property type="entry name" value="PROTEIN CBG01349-RELATED"/>
    <property type="match status" value="1"/>
</dbReference>
<feature type="transmembrane region" description="Helical" evidence="1">
    <location>
        <begin position="21"/>
        <end position="42"/>
    </location>
</feature>
<dbReference type="AlphaFoldDB" id="A0A0D8Y2H2"/>
<name>A0A0D8Y2H2_DICVI</name>
<reference evidence="3" key="2">
    <citation type="journal article" date="2016" name="Sci. Rep.">
        <title>Dictyocaulus viviparus genome, variome and transcriptome elucidate lungworm biology and support future intervention.</title>
        <authorList>
            <person name="McNulty S.N."/>
            <person name="Strube C."/>
            <person name="Rosa B.A."/>
            <person name="Martin J.C."/>
            <person name="Tyagi R."/>
            <person name="Choi Y.J."/>
            <person name="Wang Q."/>
            <person name="Hallsworth Pepin K."/>
            <person name="Zhang X."/>
            <person name="Ozersky P."/>
            <person name="Wilson R.K."/>
            <person name="Sternberg P.W."/>
            <person name="Gasser R.B."/>
            <person name="Mitreva M."/>
        </authorList>
    </citation>
    <scope>NUCLEOTIDE SEQUENCE [LARGE SCALE GENOMIC DNA]</scope>
    <source>
        <strain evidence="3">HannoverDv2000</strain>
    </source>
</reference>
<reference evidence="2 3" key="1">
    <citation type="submission" date="2013-11" db="EMBL/GenBank/DDBJ databases">
        <title>Draft genome of the bovine lungworm Dictyocaulus viviparus.</title>
        <authorList>
            <person name="Mitreva M."/>
        </authorList>
    </citation>
    <scope>NUCLEOTIDE SEQUENCE [LARGE SCALE GENOMIC DNA]</scope>
    <source>
        <strain evidence="2 3">HannoverDv2000</strain>
    </source>
</reference>